<protein>
    <submittedName>
        <fullName evidence="1">Uncharacterized protein</fullName>
    </submittedName>
</protein>
<proteinExistence type="predicted"/>
<comment type="caution">
    <text evidence="1">The sequence shown here is derived from an EMBL/GenBank/DDBJ whole genome shotgun (WGS) entry which is preliminary data.</text>
</comment>
<sequence length="99" mass="11047">MVVVPPQAPVDGNYHRLASTLHKCGVHFSPIEFDDIAPNFGSSWTTCEIVEEDGLFNVLGSIHPSHYVNDAAYTQVTHHRLVDSRTNTGTTTFYYLLIL</sequence>
<accession>A0A218WV42</accession>
<reference evidence="2" key="1">
    <citation type="journal article" date="2017" name="Plant J.">
        <title>The pomegranate (Punica granatum L.) genome and the genomics of punicalagin biosynthesis.</title>
        <authorList>
            <person name="Qin G."/>
            <person name="Xu C."/>
            <person name="Ming R."/>
            <person name="Tang H."/>
            <person name="Guyot R."/>
            <person name="Kramer E.M."/>
            <person name="Hu Y."/>
            <person name="Yi X."/>
            <person name="Qi Y."/>
            <person name="Xu X."/>
            <person name="Gao Z."/>
            <person name="Pan H."/>
            <person name="Jian J."/>
            <person name="Tian Y."/>
            <person name="Yue Z."/>
            <person name="Xu Y."/>
        </authorList>
    </citation>
    <scope>NUCLEOTIDE SEQUENCE [LARGE SCALE GENOMIC DNA]</scope>
    <source>
        <strain evidence="2">cv. Dabenzi</strain>
    </source>
</reference>
<evidence type="ECO:0000313" key="1">
    <source>
        <dbReference type="EMBL" id="OWM76665.1"/>
    </source>
</evidence>
<name>A0A218WV42_PUNGR</name>
<evidence type="ECO:0000313" key="2">
    <source>
        <dbReference type="Proteomes" id="UP000197138"/>
    </source>
</evidence>
<dbReference type="EMBL" id="MTKT01003159">
    <property type="protein sequence ID" value="OWM76665.1"/>
    <property type="molecule type" value="Genomic_DNA"/>
</dbReference>
<organism evidence="1 2">
    <name type="scientific">Punica granatum</name>
    <name type="common">Pomegranate</name>
    <dbReference type="NCBI Taxonomy" id="22663"/>
    <lineage>
        <taxon>Eukaryota</taxon>
        <taxon>Viridiplantae</taxon>
        <taxon>Streptophyta</taxon>
        <taxon>Embryophyta</taxon>
        <taxon>Tracheophyta</taxon>
        <taxon>Spermatophyta</taxon>
        <taxon>Magnoliopsida</taxon>
        <taxon>eudicotyledons</taxon>
        <taxon>Gunneridae</taxon>
        <taxon>Pentapetalae</taxon>
        <taxon>rosids</taxon>
        <taxon>malvids</taxon>
        <taxon>Myrtales</taxon>
        <taxon>Lythraceae</taxon>
        <taxon>Punica</taxon>
    </lineage>
</organism>
<gene>
    <name evidence="1" type="ORF">CDL15_Pgr009230</name>
</gene>
<dbReference type="AlphaFoldDB" id="A0A218WV42"/>
<dbReference type="Proteomes" id="UP000197138">
    <property type="component" value="Unassembled WGS sequence"/>
</dbReference>